<name>D2HBL1_AILME</name>
<dbReference type="AlphaFoldDB" id="D2HBL1"/>
<dbReference type="EMBL" id="GL192662">
    <property type="protein sequence ID" value="EFB30196.1"/>
    <property type="molecule type" value="Genomic_DNA"/>
</dbReference>
<sequence length="146" mass="16203">MEIPVKLSILNPVLYFNMLFDSSCVSEADPFHYASLLRHSQQKEAITGNRVFVEVGVQERWMLLCDPRSQNRVPSGVCVGVLCSSALFEGVGGIAREFVHKDGYSVGRQLLLSKSRKTTAKRMTVLIMAAFPLSDIQLSPRQTITA</sequence>
<protein>
    <submittedName>
        <fullName evidence="1">Uncharacterized protein</fullName>
    </submittedName>
</protein>
<accession>D2HBL1</accession>
<evidence type="ECO:0000313" key="1">
    <source>
        <dbReference type="EMBL" id="EFB30196.1"/>
    </source>
</evidence>
<dbReference type="InParanoid" id="D2HBL1"/>
<organism evidence="1">
    <name type="scientific">Ailuropoda melanoleuca</name>
    <name type="common">Giant panda</name>
    <dbReference type="NCBI Taxonomy" id="9646"/>
    <lineage>
        <taxon>Eukaryota</taxon>
        <taxon>Metazoa</taxon>
        <taxon>Chordata</taxon>
        <taxon>Craniata</taxon>
        <taxon>Vertebrata</taxon>
        <taxon>Euteleostomi</taxon>
        <taxon>Mammalia</taxon>
        <taxon>Eutheria</taxon>
        <taxon>Laurasiatheria</taxon>
        <taxon>Carnivora</taxon>
        <taxon>Caniformia</taxon>
        <taxon>Ursidae</taxon>
        <taxon>Ailuropoda</taxon>
    </lineage>
</organism>
<proteinExistence type="predicted"/>
<reference evidence="1" key="1">
    <citation type="journal article" date="2010" name="Nature">
        <title>The sequence and de novo assembly of the giant panda genome.</title>
        <authorList>
            <person name="Li R."/>
            <person name="Fan W."/>
            <person name="Tian G."/>
            <person name="Zhu H."/>
            <person name="He L."/>
            <person name="Cai J."/>
            <person name="Huang Q."/>
            <person name="Cai Q."/>
            <person name="Li B."/>
            <person name="Bai Y."/>
            <person name="Zhang Z."/>
            <person name="Zhang Y."/>
            <person name="Wang W."/>
            <person name="Li J."/>
            <person name="Wei F."/>
            <person name="Li H."/>
            <person name="Jian M."/>
            <person name="Li J."/>
            <person name="Zhang Z."/>
            <person name="Nielsen R."/>
            <person name="Li D."/>
            <person name="Gu W."/>
            <person name="Yang Z."/>
            <person name="Xuan Z."/>
            <person name="Ryder O.A."/>
            <person name="Leung F.C."/>
            <person name="Zhou Y."/>
            <person name="Cao J."/>
            <person name="Sun X."/>
            <person name="Fu Y."/>
            <person name="Fang X."/>
            <person name="Guo X."/>
            <person name="Wang B."/>
            <person name="Hou R."/>
            <person name="Shen F."/>
            <person name="Mu B."/>
            <person name="Ni P."/>
            <person name="Lin R."/>
            <person name="Qian W."/>
            <person name="Wang G."/>
            <person name="Yu C."/>
            <person name="Nie W."/>
            <person name="Wang J."/>
            <person name="Wu Z."/>
            <person name="Liang H."/>
            <person name="Min J."/>
            <person name="Wu Q."/>
            <person name="Cheng S."/>
            <person name="Ruan J."/>
            <person name="Wang M."/>
            <person name="Shi Z."/>
            <person name="Wen M."/>
            <person name="Liu B."/>
            <person name="Ren X."/>
            <person name="Zheng H."/>
            <person name="Dong D."/>
            <person name="Cook K."/>
            <person name="Shan G."/>
            <person name="Zhang H."/>
            <person name="Kosiol C."/>
            <person name="Xie X."/>
            <person name="Lu Z."/>
            <person name="Zheng H."/>
            <person name="Li Y."/>
            <person name="Steiner C.C."/>
            <person name="Lam T.T."/>
            <person name="Lin S."/>
            <person name="Zhang Q."/>
            <person name="Li G."/>
            <person name="Tian J."/>
            <person name="Gong T."/>
            <person name="Liu H."/>
            <person name="Zhang D."/>
            <person name="Fang L."/>
            <person name="Ye C."/>
            <person name="Zhang J."/>
            <person name="Hu W."/>
            <person name="Xu A."/>
            <person name="Ren Y."/>
            <person name="Zhang G."/>
            <person name="Bruford M.W."/>
            <person name="Li Q."/>
            <person name="Ma L."/>
            <person name="Guo Y."/>
            <person name="An N."/>
            <person name="Hu Y."/>
            <person name="Zheng Y."/>
            <person name="Shi Y."/>
            <person name="Li Z."/>
            <person name="Liu Q."/>
            <person name="Chen Y."/>
            <person name="Zhao J."/>
            <person name="Qu N."/>
            <person name="Zhao S."/>
            <person name="Tian F."/>
            <person name="Wang X."/>
            <person name="Wang H."/>
            <person name="Xu L."/>
            <person name="Liu X."/>
            <person name="Vinar T."/>
            <person name="Wang Y."/>
            <person name="Lam T.W."/>
            <person name="Yiu S.M."/>
            <person name="Liu S."/>
            <person name="Zhang H."/>
            <person name="Li D."/>
            <person name="Huang Y."/>
            <person name="Wang X."/>
            <person name="Yang G."/>
            <person name="Jiang Z."/>
            <person name="Wang J."/>
            <person name="Qin N."/>
            <person name="Li L."/>
            <person name="Li J."/>
            <person name="Bolund L."/>
            <person name="Kristiansen K."/>
            <person name="Wong G.K."/>
            <person name="Olson M."/>
            <person name="Zhang X."/>
            <person name="Li S."/>
            <person name="Yang H."/>
            <person name="Wang J."/>
            <person name="Wang J."/>
        </authorList>
    </citation>
    <scope>NUCLEOTIDE SEQUENCE [LARGE SCALE GENOMIC DNA]</scope>
</reference>
<gene>
    <name evidence="1" type="ORF">PANDA_007920</name>
</gene>